<dbReference type="Gene3D" id="3.40.220.10">
    <property type="entry name" value="Leucine Aminopeptidase, subunit E, domain 1"/>
    <property type="match status" value="1"/>
</dbReference>
<proteinExistence type="predicted"/>
<keyword evidence="3" id="KW-1185">Reference proteome</keyword>
<dbReference type="SUPFAM" id="SSF52949">
    <property type="entry name" value="Macro domain-like"/>
    <property type="match status" value="1"/>
</dbReference>
<dbReference type="PANTHER" id="PTHR35596">
    <property type="entry name" value="DUF2263 DOMAIN-CONTAINING PROTEIN"/>
    <property type="match status" value="1"/>
</dbReference>
<evidence type="ECO:0000259" key="1">
    <source>
        <dbReference type="Pfam" id="PF10021"/>
    </source>
</evidence>
<reference evidence="3" key="1">
    <citation type="journal article" date="2023" name="Mol. Phylogenet. Evol.">
        <title>Genome-scale phylogeny and comparative genomics of the fungal order Sordariales.</title>
        <authorList>
            <person name="Hensen N."/>
            <person name="Bonometti L."/>
            <person name="Westerberg I."/>
            <person name="Brannstrom I.O."/>
            <person name="Guillou S."/>
            <person name="Cros-Aarteil S."/>
            <person name="Calhoun S."/>
            <person name="Haridas S."/>
            <person name="Kuo A."/>
            <person name="Mondo S."/>
            <person name="Pangilinan J."/>
            <person name="Riley R."/>
            <person name="LaButti K."/>
            <person name="Andreopoulos B."/>
            <person name="Lipzen A."/>
            <person name="Chen C."/>
            <person name="Yan M."/>
            <person name="Daum C."/>
            <person name="Ng V."/>
            <person name="Clum A."/>
            <person name="Steindorff A."/>
            <person name="Ohm R.A."/>
            <person name="Martin F."/>
            <person name="Silar P."/>
            <person name="Natvig D.O."/>
            <person name="Lalanne C."/>
            <person name="Gautier V."/>
            <person name="Ament-Velasquez S.L."/>
            <person name="Kruys A."/>
            <person name="Hutchinson M.I."/>
            <person name="Powell A.J."/>
            <person name="Barry K."/>
            <person name="Miller A.N."/>
            <person name="Grigoriev I.V."/>
            <person name="Debuchy R."/>
            <person name="Gladieux P."/>
            <person name="Hiltunen Thoren M."/>
            <person name="Johannesson H."/>
        </authorList>
    </citation>
    <scope>NUCLEOTIDE SEQUENCE [LARGE SCALE GENOMIC DNA]</scope>
    <source>
        <strain evidence="3">CBS 340.73</strain>
    </source>
</reference>
<name>A0AAN6S2C3_9PEZI</name>
<dbReference type="InterPro" id="IPR043472">
    <property type="entry name" value="Macro_dom-like"/>
</dbReference>
<evidence type="ECO:0000313" key="3">
    <source>
        <dbReference type="Proteomes" id="UP001303473"/>
    </source>
</evidence>
<comment type="caution">
    <text evidence="2">The sequence shown here is derived from an EMBL/GenBank/DDBJ whole genome shotgun (WGS) entry which is preliminary data.</text>
</comment>
<dbReference type="InterPro" id="IPR019261">
    <property type="entry name" value="PARG_cat_microbial"/>
</dbReference>
<feature type="domain" description="Microbial-type PARG catalytic" evidence="1">
    <location>
        <begin position="60"/>
        <end position="158"/>
    </location>
</feature>
<gene>
    <name evidence="2" type="ORF">QBC46DRAFT_460512</name>
</gene>
<accession>A0AAN6S2C3</accession>
<organism evidence="2 3">
    <name type="scientific">Diplogelasinospora grovesii</name>
    <dbReference type="NCBI Taxonomy" id="303347"/>
    <lineage>
        <taxon>Eukaryota</taxon>
        <taxon>Fungi</taxon>
        <taxon>Dikarya</taxon>
        <taxon>Ascomycota</taxon>
        <taxon>Pezizomycotina</taxon>
        <taxon>Sordariomycetes</taxon>
        <taxon>Sordariomycetidae</taxon>
        <taxon>Sordariales</taxon>
        <taxon>Diplogelasinosporaceae</taxon>
        <taxon>Diplogelasinospora</taxon>
    </lineage>
</organism>
<dbReference type="EMBL" id="MU853841">
    <property type="protein sequence ID" value="KAK3937939.1"/>
    <property type="molecule type" value="Genomic_DNA"/>
</dbReference>
<dbReference type="Pfam" id="PF10021">
    <property type="entry name" value="PARG_cat_microb"/>
    <property type="match status" value="1"/>
</dbReference>
<protein>
    <recommendedName>
        <fullName evidence="1">Microbial-type PARG catalytic domain-containing protein</fullName>
    </recommendedName>
</protein>
<dbReference type="PANTHER" id="PTHR35596:SF1">
    <property type="entry name" value="MICROBIAL-TYPE PARG CATALYTIC DOMAIN-CONTAINING PROTEIN"/>
    <property type="match status" value="1"/>
</dbReference>
<sequence>MRQLWVPNFNHAEHARETLNVLLALLRELRELDPTRNAKRSDKHTLDNPRRLDPAYCPLFPEPATIRVINADTLNAGIKLAKASANAMQTGDKEHNLYPVIINFTEREKPGGGWLNGALAQEETLCYRSSLYLSLDKRHYPLSSKEAEAIYSPYVVLSVAAVRKPELRRHKKDKLVFRRDRDRNLTKDNMRLVLRMAAYHRHRDLVLSALGCGVYANPPEDVAHCWLEVLREDEFAGHWWRNVYFAVYDRDARNEGNYQTFKRVLQDQKV</sequence>
<dbReference type="Proteomes" id="UP001303473">
    <property type="component" value="Unassembled WGS sequence"/>
</dbReference>
<dbReference type="AlphaFoldDB" id="A0AAN6S2C3"/>
<evidence type="ECO:0000313" key="2">
    <source>
        <dbReference type="EMBL" id="KAK3937939.1"/>
    </source>
</evidence>